<evidence type="ECO:0000313" key="7">
    <source>
        <dbReference type="Proteomes" id="UP000215902"/>
    </source>
</evidence>
<sequence>AVQVCSGNGYFDRGVCRCHPQWKGADCSVPWTECLDPLCSGNGRCVAGQCQCSAGFAGEKCENVTCQPSTDCSGHGQCQAGRCRCFSGFSGPACERREAACEQPRPLLPCSGRGRLRLDGRSCDCDSGYHGNLCQFETCLFPCDNGVCSNGTCQCYPGWSGLRCHLRQCDSRCKRNGACVNGTCACNRGWNGPSCTLDGCPNGCNNRGNCERSGPNGDWHCVCVGGGKWRGSACQFPVEGDCNDGVDNDGDGLIDCNDPDCCQQPACRSGDSCISGTNPRQVLLSEPPLPLVSSFERRVKFLIGKESVQLFASISFDPNFMSVVVGRLILPDGSSVMACRVWDEQNALVGNTLSRSDGTFLLVVVGGKAVKLSFARVFNRDQNFNLAIPIFVPTNTFLHLGTVVMSSNPGYNPDELPLGGQMYAPTAGVQSCPRGGHDYYRLRPRVHVSYHVDELPSAWSTVSSSAEPLSSVYLEKQSLRLQVPVPDAPFNLVYVSTRSIGYHTVLDIELTGDSIPDNLAEVLCHVSIGGSMFRRRFEANTNLTYTFQWDRMDMFGRPYTGLVEARVSVGYKYANCPDIVWDFTSALMSGIELVPSRLGQWSLNIVHAYDFVKGVIHRGDGGTEYLSQRPWTISTEAGNGAKRPPNCGAECRLSASLTSSSDGVELTAARLLSPVALAVTNAGHLVIGDGRFIRVADWPANAVPGERRSRLRTLYEQPIELDATVYHLANDITQRSGRAAVFISDPFRRQIYQLRFGERDSVEHQLIAGSGDACHGDTMLSCGDGGPARAAKLIEPKGLAIDRRGVLYFADGPNIRRLVPNGDSSIDDRATVETVVGQGNSVIDYSPWPCYRMVTARAIKLRWPSALTYNPVDDSVYFLDDQSVLRLTPDGFVHVVAGRPPHCPPPPDSTVRPIAAFEEKLLEPSSIAFSHRGELYITETMVAGSTPRVRVMRSDGRLHLFAGQEASPEEPLAGDVLLGPASRARFRSLGALAISPFGEVFLADREAARVHRVHQQLPLLSESRTYQVMSADATELFTFNSDGKHVLTEDTATGVVKFNFSHSSFDNNLGAAVLAIHVGSRKFDFNHSRSACEIINPNGRRLQLTYDENFGYVKTIKDLQGRLNLSATYDRFYTRFGDSVEAKSRGYLIGLATGDGRVWQFEYNQLDSSTAPSGDGSTEALGHLTAMTSPDGRRRVLRRRILREKGGTSISFDLSDLGRVASLVSTPNRGQITTRVQWFPRLGYSLQLSTRRLVSVSLNGSGPVMAWHNASWSRMALPAQYRSVIDANVALMGHHPGLTTRGDLEVVQHGSSSPMPGLHQKVFKINNQPILLISYRVSDRTESYHIINRRSAAALSICCSALPTARLACL</sequence>
<dbReference type="SUPFAM" id="SSF63829">
    <property type="entry name" value="Calcium-dependent phosphotriesterase"/>
    <property type="match status" value="1"/>
</dbReference>
<dbReference type="Pfam" id="PF25024">
    <property type="entry name" value="EGF_TEN"/>
    <property type="match status" value="1"/>
</dbReference>
<keyword evidence="7" id="KW-1185">Reference proteome</keyword>
<evidence type="ECO:0000256" key="2">
    <source>
        <dbReference type="ARBA" id="ARBA00022737"/>
    </source>
</evidence>
<organism evidence="6 7">
    <name type="scientific">Macrostomum lignano</name>
    <dbReference type="NCBI Taxonomy" id="282301"/>
    <lineage>
        <taxon>Eukaryota</taxon>
        <taxon>Metazoa</taxon>
        <taxon>Spiralia</taxon>
        <taxon>Lophotrochozoa</taxon>
        <taxon>Platyhelminthes</taxon>
        <taxon>Rhabditophora</taxon>
        <taxon>Macrostomorpha</taxon>
        <taxon>Macrostomida</taxon>
        <taxon>Macrostomidae</taxon>
        <taxon>Macrostomum</taxon>
    </lineage>
</organism>
<feature type="domain" description="EGF-like" evidence="5">
    <location>
        <begin position="196"/>
        <end position="235"/>
    </location>
</feature>
<evidence type="ECO:0000256" key="4">
    <source>
        <dbReference type="PROSITE-ProRule" id="PRU00076"/>
    </source>
</evidence>
<dbReference type="InterPro" id="IPR051216">
    <property type="entry name" value="Teneurin"/>
</dbReference>
<dbReference type="SMART" id="SM00181">
    <property type="entry name" value="EGF"/>
    <property type="match status" value="6"/>
</dbReference>
<dbReference type="PROSITE" id="PS50026">
    <property type="entry name" value="EGF_3"/>
    <property type="match status" value="1"/>
</dbReference>
<dbReference type="InterPro" id="IPR056823">
    <property type="entry name" value="TEN-like_YD-shell"/>
</dbReference>
<dbReference type="InterPro" id="IPR000742">
    <property type="entry name" value="EGF"/>
</dbReference>
<feature type="non-terminal residue" evidence="6">
    <location>
        <position position="1"/>
    </location>
</feature>
<dbReference type="Pfam" id="PF24329">
    <property type="entry name" value="FN-plug_TEN1-4"/>
    <property type="match status" value="1"/>
</dbReference>
<dbReference type="OrthoDB" id="192253at2759"/>
<keyword evidence="3 4" id="KW-1015">Disulfide bond</keyword>
<accession>A0A267FHA6</accession>
<dbReference type="Pfam" id="PF25023">
    <property type="entry name" value="TEN_YD-shell"/>
    <property type="match status" value="1"/>
</dbReference>
<dbReference type="PROSITE" id="PS00022">
    <property type="entry name" value="EGF_1"/>
    <property type="match status" value="3"/>
</dbReference>
<reference evidence="6 7" key="1">
    <citation type="submission" date="2017-06" db="EMBL/GenBank/DDBJ databases">
        <title>A platform for efficient transgenesis in Macrostomum lignano, a flatworm model organism for stem cell research.</title>
        <authorList>
            <person name="Berezikov E."/>
        </authorList>
    </citation>
    <scope>NUCLEOTIDE SEQUENCE [LARGE SCALE GENOMIC DNA]</scope>
    <source>
        <strain evidence="6">DV1</strain>
        <tissue evidence="6">Whole organism</tissue>
    </source>
</reference>
<dbReference type="EMBL" id="NIVC01001031">
    <property type="protein sequence ID" value="PAA73156.1"/>
    <property type="molecule type" value="Genomic_DNA"/>
</dbReference>
<dbReference type="GO" id="GO:0008045">
    <property type="term" value="P:motor neuron axon guidance"/>
    <property type="evidence" value="ECO:0007669"/>
    <property type="project" value="TreeGrafter"/>
</dbReference>
<name>A0A267FHA6_9PLAT</name>
<evidence type="ECO:0000259" key="5">
    <source>
        <dbReference type="PROSITE" id="PS50026"/>
    </source>
</evidence>
<dbReference type="InterPro" id="IPR056822">
    <property type="entry name" value="TEN_NHL"/>
</dbReference>
<dbReference type="Gene3D" id="2.120.10.30">
    <property type="entry name" value="TolB, C-terminal domain"/>
    <property type="match status" value="2"/>
</dbReference>
<evidence type="ECO:0000313" key="6">
    <source>
        <dbReference type="EMBL" id="PAA73156.1"/>
    </source>
</evidence>
<protein>
    <recommendedName>
        <fullName evidence="5">EGF-like domain-containing protein</fullName>
    </recommendedName>
</protein>
<gene>
    <name evidence="6" type="ORF">BOX15_Mlig016738g1</name>
</gene>
<dbReference type="InterPro" id="IPR011042">
    <property type="entry name" value="6-blade_b-propeller_TolB-like"/>
</dbReference>
<feature type="disulfide bond" evidence="4">
    <location>
        <begin position="200"/>
        <end position="210"/>
    </location>
</feature>
<proteinExistence type="predicted"/>
<keyword evidence="2" id="KW-0677">Repeat</keyword>
<dbReference type="Gene3D" id="2.10.25.10">
    <property type="entry name" value="Laminin"/>
    <property type="match status" value="5"/>
</dbReference>
<dbReference type="PANTHER" id="PTHR11219">
    <property type="entry name" value="TENEURIN AND N-ACETYLGLUCOSAMINE-1-PHOSPHODIESTER ALPHA-N-ACETYLGLUCOSAMINIDASE"/>
    <property type="match status" value="1"/>
</dbReference>
<dbReference type="STRING" id="282301.A0A267FHA6"/>
<dbReference type="SUPFAM" id="SSF57196">
    <property type="entry name" value="EGF/Laminin"/>
    <property type="match status" value="2"/>
</dbReference>
<dbReference type="Proteomes" id="UP000215902">
    <property type="component" value="Unassembled WGS sequence"/>
</dbReference>
<comment type="caution">
    <text evidence="6">The sequence shown here is derived from an EMBL/GenBank/DDBJ whole genome shotgun (WGS) entry which is preliminary data.</text>
</comment>
<dbReference type="Pfam" id="PF25021">
    <property type="entry name" value="TEN_NHL"/>
    <property type="match status" value="1"/>
</dbReference>
<evidence type="ECO:0000256" key="3">
    <source>
        <dbReference type="ARBA" id="ARBA00023157"/>
    </source>
</evidence>
<keyword evidence="1 4" id="KW-0245">EGF-like domain</keyword>
<evidence type="ECO:0000256" key="1">
    <source>
        <dbReference type="ARBA" id="ARBA00022536"/>
    </source>
</evidence>
<dbReference type="Pfam" id="PF25020">
    <property type="entry name" value="TTR_TEN1-4"/>
    <property type="match status" value="1"/>
</dbReference>
<dbReference type="PROSITE" id="PS01186">
    <property type="entry name" value="EGF_2"/>
    <property type="match status" value="2"/>
</dbReference>
<dbReference type="InterPro" id="IPR057627">
    <property type="entry name" value="FN-plug_TEN1-4"/>
</dbReference>
<dbReference type="PANTHER" id="PTHR11219:SF69">
    <property type="entry name" value="TENEURIN-A"/>
    <property type="match status" value="1"/>
</dbReference>
<comment type="caution">
    <text evidence="4">Lacks conserved residue(s) required for the propagation of feature annotation.</text>
</comment>
<dbReference type="InterPro" id="IPR056820">
    <property type="entry name" value="TEN_TTR-like"/>
</dbReference>
<feature type="disulfide bond" evidence="4">
    <location>
        <begin position="204"/>
        <end position="221"/>
    </location>
</feature>